<accession>A0A5M9K2R3</accession>
<keyword evidence="3" id="KW-1185">Reference proteome</keyword>
<dbReference type="VEuPathDB" id="FungiDB:MFRU_059g00410"/>
<evidence type="ECO:0000313" key="3">
    <source>
        <dbReference type="Proteomes" id="UP000322873"/>
    </source>
</evidence>
<gene>
    <name evidence="2" type="ORF">EYC84_004921</name>
</gene>
<feature type="region of interest" description="Disordered" evidence="1">
    <location>
        <begin position="36"/>
        <end position="72"/>
    </location>
</feature>
<comment type="caution">
    <text evidence="2">The sequence shown here is derived from an EMBL/GenBank/DDBJ whole genome shotgun (WGS) entry which is preliminary data.</text>
</comment>
<sequence length="288" mass="31356">MPPPARKIAIPRLQKLGAFEPLLPPNQNSVLGTFQTISHASSPDSTKKRQYAKASAETQIARQPKRQAVGSEIPRRNPVSSEYEAFTLGSESAPGTLSNGPHRSALASHGGFYNASESILPGSSLVNSNTAILRTKTNDTSSSMLHSNQADIHSYTHWNDTFLAAVDSTQSAEYAGLGISGPQMNPRFSHFEGLGMGMNIGYEGDGINIQNTIPFDSSMQSSPLAGNNSHGTENPITIWVTMNRVGKTTRTCGNRFRNLKYHFSVWNFRSFESDMIIPVFVCKVGVTY</sequence>
<evidence type="ECO:0000256" key="1">
    <source>
        <dbReference type="SAM" id="MobiDB-lite"/>
    </source>
</evidence>
<reference evidence="2 3" key="1">
    <citation type="submission" date="2019-06" db="EMBL/GenBank/DDBJ databases">
        <title>Genome Sequence of the Brown Rot Fungal Pathogen Monilinia fructicola.</title>
        <authorList>
            <person name="De Miccolis Angelini R.M."/>
            <person name="Landi L."/>
            <person name="Abate D."/>
            <person name="Pollastro S."/>
            <person name="Romanazzi G."/>
            <person name="Faretra F."/>
        </authorList>
    </citation>
    <scope>NUCLEOTIDE SEQUENCE [LARGE SCALE GENOMIC DNA]</scope>
    <source>
        <strain evidence="2 3">Mfrc123</strain>
    </source>
</reference>
<evidence type="ECO:0000313" key="2">
    <source>
        <dbReference type="EMBL" id="KAA8575831.1"/>
    </source>
</evidence>
<organism evidence="2 3">
    <name type="scientific">Monilinia fructicola</name>
    <name type="common">Brown rot fungus</name>
    <name type="synonym">Ciboria fructicola</name>
    <dbReference type="NCBI Taxonomy" id="38448"/>
    <lineage>
        <taxon>Eukaryota</taxon>
        <taxon>Fungi</taxon>
        <taxon>Dikarya</taxon>
        <taxon>Ascomycota</taxon>
        <taxon>Pezizomycotina</taxon>
        <taxon>Leotiomycetes</taxon>
        <taxon>Helotiales</taxon>
        <taxon>Sclerotiniaceae</taxon>
        <taxon>Monilinia</taxon>
    </lineage>
</organism>
<protein>
    <submittedName>
        <fullName evidence="2">Uncharacterized protein</fullName>
    </submittedName>
</protein>
<proteinExistence type="predicted"/>
<name>A0A5M9K2R3_MONFR</name>
<dbReference type="AlphaFoldDB" id="A0A5M9K2R3"/>
<dbReference type="Proteomes" id="UP000322873">
    <property type="component" value="Unassembled WGS sequence"/>
</dbReference>
<dbReference type="EMBL" id="VICG01000002">
    <property type="protein sequence ID" value="KAA8575831.1"/>
    <property type="molecule type" value="Genomic_DNA"/>
</dbReference>